<feature type="compositionally biased region" description="Low complexity" evidence="1">
    <location>
        <begin position="177"/>
        <end position="187"/>
    </location>
</feature>
<feature type="domain" description="DUF3752" evidence="2">
    <location>
        <begin position="214"/>
        <end position="366"/>
    </location>
</feature>
<proteinExistence type="predicted"/>
<feature type="compositionally biased region" description="Low complexity" evidence="1">
    <location>
        <begin position="236"/>
        <end position="252"/>
    </location>
</feature>
<reference evidence="3 4" key="1">
    <citation type="journal article" date="2018" name="IMA Fungus">
        <title>IMA Genome-F 9: Draft genome sequence of Annulohypoxylon stygium, Aspergillus mulundensis, Berkeleyomyces basicola (syn. Thielaviopsis basicola), Ceratocystis smalleyi, two Cercospora beticola strains, Coleophoma cylindrospora, Fusarium fracticaudum, Phialophora cf. hyalina, and Morchella septimelata.</title>
        <authorList>
            <person name="Wingfield B.D."/>
            <person name="Bills G.F."/>
            <person name="Dong Y."/>
            <person name="Huang W."/>
            <person name="Nel W.J."/>
            <person name="Swalarsk-Parry B.S."/>
            <person name="Vaghefi N."/>
            <person name="Wilken P.M."/>
            <person name="An Z."/>
            <person name="de Beer Z.W."/>
            <person name="De Vos L."/>
            <person name="Chen L."/>
            <person name="Duong T.A."/>
            <person name="Gao Y."/>
            <person name="Hammerbacher A."/>
            <person name="Kikkert J.R."/>
            <person name="Li Y."/>
            <person name="Li H."/>
            <person name="Li K."/>
            <person name="Li Q."/>
            <person name="Liu X."/>
            <person name="Ma X."/>
            <person name="Naidoo K."/>
            <person name="Pethybridge S.J."/>
            <person name="Sun J."/>
            <person name="Steenkamp E.T."/>
            <person name="van der Nest M.A."/>
            <person name="van Wyk S."/>
            <person name="Wingfield M.J."/>
            <person name="Xiong C."/>
            <person name="Yue Q."/>
            <person name="Zhang X."/>
        </authorList>
    </citation>
    <scope>NUCLEOTIDE SEQUENCE [LARGE SCALE GENOMIC DNA]</scope>
    <source>
        <strain evidence="3 4">BP 5553</strain>
    </source>
</reference>
<feature type="region of interest" description="Disordered" evidence="1">
    <location>
        <begin position="1"/>
        <end position="348"/>
    </location>
</feature>
<feature type="compositionally biased region" description="Acidic residues" evidence="1">
    <location>
        <begin position="158"/>
        <end position="168"/>
    </location>
</feature>
<dbReference type="GeneID" id="43595360"/>
<dbReference type="InterPro" id="IPR022226">
    <property type="entry name" value="DUF3752"/>
</dbReference>
<dbReference type="Proteomes" id="UP000254866">
    <property type="component" value="Unassembled WGS sequence"/>
</dbReference>
<dbReference type="InterPro" id="IPR046331">
    <property type="entry name" value="GPAM1-like"/>
</dbReference>
<feature type="compositionally biased region" description="Acidic residues" evidence="1">
    <location>
        <begin position="61"/>
        <end position="71"/>
    </location>
</feature>
<comment type="caution">
    <text evidence="3">The sequence shown here is derived from an EMBL/GenBank/DDBJ whole genome shotgun (WGS) entry which is preliminary data.</text>
</comment>
<evidence type="ECO:0000313" key="3">
    <source>
        <dbReference type="EMBL" id="RDL42532.1"/>
    </source>
</evidence>
<feature type="compositionally biased region" description="Basic and acidic residues" evidence="1">
    <location>
        <begin position="258"/>
        <end position="271"/>
    </location>
</feature>
<dbReference type="Pfam" id="PF12572">
    <property type="entry name" value="DUF3752"/>
    <property type="match status" value="1"/>
</dbReference>
<organism evidence="3 4">
    <name type="scientific">Venustampulla echinocandica</name>
    <dbReference type="NCBI Taxonomy" id="2656787"/>
    <lineage>
        <taxon>Eukaryota</taxon>
        <taxon>Fungi</taxon>
        <taxon>Dikarya</taxon>
        <taxon>Ascomycota</taxon>
        <taxon>Pezizomycotina</taxon>
        <taxon>Leotiomycetes</taxon>
        <taxon>Helotiales</taxon>
        <taxon>Pleuroascaceae</taxon>
        <taxon>Venustampulla</taxon>
    </lineage>
</organism>
<dbReference type="EMBL" id="NPIC01000001">
    <property type="protein sequence ID" value="RDL42532.1"/>
    <property type="molecule type" value="Genomic_DNA"/>
</dbReference>
<dbReference type="PANTHER" id="PTHR46370:SF1">
    <property type="entry name" value="GPALPP MOTIFS-CONTAINING PROTEIN 1"/>
    <property type="match status" value="1"/>
</dbReference>
<feature type="compositionally biased region" description="Low complexity" evidence="1">
    <location>
        <begin position="120"/>
        <end position="131"/>
    </location>
</feature>
<feature type="compositionally biased region" description="Basic and acidic residues" evidence="1">
    <location>
        <begin position="286"/>
        <end position="340"/>
    </location>
</feature>
<evidence type="ECO:0000313" key="4">
    <source>
        <dbReference type="Proteomes" id="UP000254866"/>
    </source>
</evidence>
<name>A0A370U431_9HELO</name>
<dbReference type="AlphaFoldDB" id="A0A370U431"/>
<protein>
    <recommendedName>
        <fullName evidence="2">DUF3752 domain-containing protein</fullName>
    </recommendedName>
</protein>
<feature type="compositionally biased region" description="Acidic residues" evidence="1">
    <location>
        <begin position="101"/>
        <end position="110"/>
    </location>
</feature>
<dbReference type="PANTHER" id="PTHR46370">
    <property type="entry name" value="GPALPP MOTIFS-CONTAINING PROTEIN 1"/>
    <property type="match status" value="1"/>
</dbReference>
<dbReference type="RefSeq" id="XP_031875188.1">
    <property type="nucleotide sequence ID" value="XM_032011134.1"/>
</dbReference>
<accession>A0A370U431</accession>
<evidence type="ECO:0000259" key="2">
    <source>
        <dbReference type="Pfam" id="PF12572"/>
    </source>
</evidence>
<keyword evidence="4" id="KW-1185">Reference proteome</keyword>
<dbReference type="OrthoDB" id="73491at2759"/>
<sequence>MSSVGPQLPAHLAKRKRSIDDNAEDSSSPPHKIQAASAHQEKEKRILGPAPPPTTSNPDALDIDSDPEEDYGPSVPSKPSATSPPKRVVGPSLPPTKNPDELDVDGDSSDDGYGPALSNPKPTTSKSSSTPPKRRVLGPAPPPAPLSEMPSHSANADESSDSDSEDDYGPSLPPAPGSAAAAKLQYEQEQEQQQERLQASQPTKPQRDEWMILPPTDSDRSSRVDPTNLKNRKFASGKSAKSAAAAAGGISSMWTETPEEKRKRLEDEVLGRVEPSLNSTGGAKTGRMESKEDEETARRIREYNERNRGKSLADQRQKDGGQKEEEDDPSKRGFDREKDMALGGRVGHVQKREMLAKASDFGSRFQKGRYL</sequence>
<gene>
    <name evidence="3" type="ORF">BP5553_02511</name>
</gene>
<evidence type="ECO:0000256" key="1">
    <source>
        <dbReference type="SAM" id="MobiDB-lite"/>
    </source>
</evidence>